<dbReference type="Pfam" id="PF00425">
    <property type="entry name" value="Chorismate_bind"/>
    <property type="match status" value="1"/>
</dbReference>
<evidence type="ECO:0000259" key="1">
    <source>
        <dbReference type="Pfam" id="PF00425"/>
    </source>
</evidence>
<reference evidence="2 3" key="1">
    <citation type="submission" date="2021-01" db="EMBL/GenBank/DDBJ databases">
        <title>Carboxyliciviraga sp.nov., isolated from coastal sediments.</title>
        <authorList>
            <person name="Lu D."/>
            <person name="Zhang T."/>
        </authorList>
    </citation>
    <scope>NUCLEOTIDE SEQUENCE [LARGE SCALE GENOMIC DNA]</scope>
    <source>
        <strain evidence="2 3">N1Y132</strain>
    </source>
</reference>
<feature type="domain" description="Chorismate-utilising enzyme C-terminal" evidence="1">
    <location>
        <begin position="105"/>
        <end position="348"/>
    </location>
</feature>
<sequence length="359" mass="41081">MKKELLQAIDEEQFDSVVLYRLPYQTDNQIIIGNSEKIYNGINMHHCMDNGFVIEPFDNTKSYGLFINNLFSASFQQLSEAHTHKLTPHFSISSEESFLFEDDYDSYERSFEQMHQAIKSGKIDKVILSRIKCGPGVKHEQIIPLYNALEQKYPHAFVYVFSSPFSGTWIGAGPELLLQQRNNKLSTVSLAGTIPNSPGHSWSPKEYDEQEMVTNYIEHVLIHHQVDKIEYGHAETIDAGQVKHLCTTFNFEFEKLNGNQIGLLYDLHPTPAVCGMPKEESYQLILNTESHQRQFYSGFLGPVNNGHYQFYVNIRCMQVLQSKTALFVGGGLTKDSECKKEWHETELKAQTLLSVLKNI</sequence>
<organism evidence="2 3">
    <name type="scientific">Carboxylicivirga marina</name>
    <dbReference type="NCBI Taxonomy" id="2800988"/>
    <lineage>
        <taxon>Bacteria</taxon>
        <taxon>Pseudomonadati</taxon>
        <taxon>Bacteroidota</taxon>
        <taxon>Bacteroidia</taxon>
        <taxon>Marinilabiliales</taxon>
        <taxon>Marinilabiliaceae</taxon>
        <taxon>Carboxylicivirga</taxon>
    </lineage>
</organism>
<proteinExistence type="predicted"/>
<accession>A0ABS1HQV1</accession>
<gene>
    <name evidence="2" type="ORF">JIV24_21200</name>
</gene>
<evidence type="ECO:0000313" key="2">
    <source>
        <dbReference type="EMBL" id="MBK3519870.1"/>
    </source>
</evidence>
<dbReference type="RefSeq" id="WP_200467089.1">
    <property type="nucleotide sequence ID" value="NZ_JAENRR010000099.1"/>
</dbReference>
<dbReference type="Gene3D" id="3.60.120.10">
    <property type="entry name" value="Anthranilate synthase"/>
    <property type="match status" value="1"/>
</dbReference>
<dbReference type="Proteomes" id="UP000605676">
    <property type="component" value="Unassembled WGS sequence"/>
</dbReference>
<dbReference type="SUPFAM" id="SSF56322">
    <property type="entry name" value="ADC synthase"/>
    <property type="match status" value="1"/>
</dbReference>
<dbReference type="InterPro" id="IPR005801">
    <property type="entry name" value="ADC_synthase"/>
</dbReference>
<name>A0ABS1HQV1_9BACT</name>
<comment type="caution">
    <text evidence="2">The sequence shown here is derived from an EMBL/GenBank/DDBJ whole genome shotgun (WGS) entry which is preliminary data.</text>
</comment>
<dbReference type="PANTHER" id="PTHR42839:SF2">
    <property type="entry name" value="ISOCHORISMATE SYNTHASE ENTC"/>
    <property type="match status" value="1"/>
</dbReference>
<dbReference type="InterPro" id="IPR015890">
    <property type="entry name" value="Chorismate_C"/>
</dbReference>
<evidence type="ECO:0000313" key="3">
    <source>
        <dbReference type="Proteomes" id="UP000605676"/>
    </source>
</evidence>
<keyword evidence="3" id="KW-1185">Reference proteome</keyword>
<dbReference type="EMBL" id="JAENRR010000099">
    <property type="protein sequence ID" value="MBK3519870.1"/>
    <property type="molecule type" value="Genomic_DNA"/>
</dbReference>
<protein>
    <submittedName>
        <fullName evidence="2">Chorismate-binding protein</fullName>
    </submittedName>
</protein>
<dbReference type="PANTHER" id="PTHR42839">
    <property type="entry name" value="ISOCHORISMATE SYNTHASE ENTC"/>
    <property type="match status" value="1"/>
</dbReference>